<protein>
    <recommendedName>
        <fullName evidence="9">ABC transporter permease</fullName>
    </recommendedName>
</protein>
<feature type="transmembrane region" description="Helical" evidence="6">
    <location>
        <begin position="90"/>
        <end position="107"/>
    </location>
</feature>
<evidence type="ECO:0000256" key="5">
    <source>
        <dbReference type="ARBA" id="ARBA00023136"/>
    </source>
</evidence>
<evidence type="ECO:0000256" key="6">
    <source>
        <dbReference type="SAM" id="Phobius"/>
    </source>
</evidence>
<feature type="transmembrane region" description="Helical" evidence="6">
    <location>
        <begin position="271"/>
        <end position="289"/>
    </location>
</feature>
<feature type="transmembrane region" description="Helical" evidence="6">
    <location>
        <begin position="113"/>
        <end position="135"/>
    </location>
</feature>
<keyword evidence="4 6" id="KW-1133">Transmembrane helix</keyword>
<reference evidence="7 8" key="1">
    <citation type="submission" date="2011-08" db="EMBL/GenBank/DDBJ databases">
        <title>The Genome Sequence of Clostridium hathewayi WAL-18680.</title>
        <authorList>
            <consortium name="The Broad Institute Genome Sequencing Platform"/>
            <person name="Earl A."/>
            <person name="Ward D."/>
            <person name="Feldgarden M."/>
            <person name="Gevers D."/>
            <person name="Finegold S.M."/>
            <person name="Summanen P.H."/>
            <person name="Molitoris D.R."/>
            <person name="Song M."/>
            <person name="Daigneault M."/>
            <person name="Allen-Vercoe E."/>
            <person name="Young S.K."/>
            <person name="Zeng Q."/>
            <person name="Gargeya S."/>
            <person name="Fitzgerald M."/>
            <person name="Haas B."/>
            <person name="Abouelleil A."/>
            <person name="Alvarado L."/>
            <person name="Arachchi H.M."/>
            <person name="Berlin A."/>
            <person name="Brown A."/>
            <person name="Chapman S.B."/>
            <person name="Chen Z."/>
            <person name="Dunbar C."/>
            <person name="Freedman E."/>
            <person name="Gearin G."/>
            <person name="Gellesch M."/>
            <person name="Goldberg J."/>
            <person name="Griggs A."/>
            <person name="Gujja S."/>
            <person name="Heiman D."/>
            <person name="Howarth C."/>
            <person name="Larson L."/>
            <person name="Lui A."/>
            <person name="MacDonald P.J.P."/>
            <person name="Montmayeur A."/>
            <person name="Murphy C."/>
            <person name="Neiman D."/>
            <person name="Pearson M."/>
            <person name="Priest M."/>
            <person name="Roberts A."/>
            <person name="Saif S."/>
            <person name="Shea T."/>
            <person name="Shenoy N."/>
            <person name="Sisk P."/>
            <person name="Stolte C."/>
            <person name="Sykes S."/>
            <person name="Wortman J."/>
            <person name="Nusbaum C."/>
            <person name="Birren B."/>
        </authorList>
    </citation>
    <scope>NUCLEOTIDE SEQUENCE [LARGE SCALE GENOMIC DNA]</scope>
    <source>
        <strain evidence="7 8">WAL-18680</strain>
    </source>
</reference>
<keyword evidence="8" id="KW-1185">Reference proteome</keyword>
<name>G5IJK5_9FIRM</name>
<feature type="transmembrane region" description="Helical" evidence="6">
    <location>
        <begin position="296"/>
        <end position="318"/>
    </location>
</feature>
<feature type="transmembrane region" description="Helical" evidence="6">
    <location>
        <begin position="64"/>
        <end position="83"/>
    </location>
</feature>
<accession>G5IJK5</accession>
<dbReference type="CDD" id="cd06580">
    <property type="entry name" value="TM_PBP1_transp_TpRbsC_like"/>
    <property type="match status" value="1"/>
</dbReference>
<proteinExistence type="predicted"/>
<dbReference type="PANTHER" id="PTHR47089">
    <property type="entry name" value="ABC TRANSPORTER, PERMEASE PROTEIN"/>
    <property type="match status" value="1"/>
</dbReference>
<keyword evidence="2" id="KW-1003">Cell membrane</keyword>
<sequence length="367" mass="40401">MKKVQRVEFIYELLRVVLGLVIAYVVTLALIVITSDTSPADIIKNFVVGPFTNSRRFGQLMGKFIPYVLSGCGMCFIYSCGRFSLIGEGIINFAPIVACLVLFRSGMFDGLPWIIGIAVLLIVCCVVGGVLALIPAYGREKYDTSEMVTSIIMNYLLLFLSMWILKLFLADRSQSFLCSPLYPDNARFFQLIPKTNLHAGIFISIIGWVIACLMFGKMRIGAKIRICGANGMFAKYSGINTKKTLYLAQLIGGVFAGAAACVDAFGMYTRYQYNVLTNIGMDALIVAVIARKKPVFIPLAAFVLAYVRTSAVILNLSSNIPVEFVNMMQAILILFIAAQSFLQKSKEKVIFKLSYEEEEAKKGGSAA</sequence>
<keyword evidence="3 6" id="KW-0812">Transmembrane</keyword>
<dbReference type="OrthoDB" id="45037at2"/>
<feature type="transmembrane region" description="Helical" evidence="6">
    <location>
        <begin position="245"/>
        <end position="265"/>
    </location>
</feature>
<feature type="transmembrane region" description="Helical" evidence="6">
    <location>
        <begin position="12"/>
        <end position="33"/>
    </location>
</feature>
<dbReference type="GO" id="GO:0005886">
    <property type="term" value="C:plasma membrane"/>
    <property type="evidence" value="ECO:0007669"/>
    <property type="project" value="UniProtKB-SubCell"/>
</dbReference>
<gene>
    <name evidence="7" type="ORF">HMPREF9473_03683</name>
</gene>
<dbReference type="InterPro" id="IPR001851">
    <property type="entry name" value="ABC_transp_permease"/>
</dbReference>
<evidence type="ECO:0000256" key="1">
    <source>
        <dbReference type="ARBA" id="ARBA00004651"/>
    </source>
</evidence>
<comment type="subcellular location">
    <subcellularLocation>
        <location evidence="1">Cell membrane</location>
        <topology evidence="1">Multi-pass membrane protein</topology>
    </subcellularLocation>
</comment>
<dbReference type="RefSeq" id="WP_006781674.1">
    <property type="nucleotide sequence ID" value="NZ_CP040506.1"/>
</dbReference>
<evidence type="ECO:0000313" key="8">
    <source>
        <dbReference type="Proteomes" id="UP000005384"/>
    </source>
</evidence>
<evidence type="ECO:0008006" key="9">
    <source>
        <dbReference type="Google" id="ProtNLM"/>
    </source>
</evidence>
<dbReference type="PANTHER" id="PTHR47089:SF1">
    <property type="entry name" value="GUANOSINE ABC TRANSPORTER PERMEASE PROTEIN NUPP"/>
    <property type="match status" value="1"/>
</dbReference>
<dbReference type="EMBL" id="ADLN01000104">
    <property type="protein sequence ID" value="EHI58225.1"/>
    <property type="molecule type" value="Genomic_DNA"/>
</dbReference>
<feature type="transmembrane region" description="Helical" evidence="6">
    <location>
        <begin position="147"/>
        <end position="165"/>
    </location>
</feature>
<dbReference type="Proteomes" id="UP000005384">
    <property type="component" value="Unassembled WGS sequence"/>
</dbReference>
<dbReference type="PATRIC" id="fig|742737.3.peg.3662"/>
<evidence type="ECO:0000256" key="2">
    <source>
        <dbReference type="ARBA" id="ARBA00022475"/>
    </source>
</evidence>
<evidence type="ECO:0000256" key="4">
    <source>
        <dbReference type="ARBA" id="ARBA00022989"/>
    </source>
</evidence>
<keyword evidence="5 6" id="KW-0472">Membrane</keyword>
<organism evidence="7 8">
    <name type="scientific">Hungatella hathewayi WAL-18680</name>
    <dbReference type="NCBI Taxonomy" id="742737"/>
    <lineage>
        <taxon>Bacteria</taxon>
        <taxon>Bacillati</taxon>
        <taxon>Bacillota</taxon>
        <taxon>Clostridia</taxon>
        <taxon>Lachnospirales</taxon>
        <taxon>Lachnospiraceae</taxon>
        <taxon>Hungatella</taxon>
    </lineage>
</organism>
<dbReference type="GO" id="GO:0022857">
    <property type="term" value="F:transmembrane transporter activity"/>
    <property type="evidence" value="ECO:0007669"/>
    <property type="project" value="InterPro"/>
</dbReference>
<evidence type="ECO:0000256" key="3">
    <source>
        <dbReference type="ARBA" id="ARBA00022692"/>
    </source>
</evidence>
<dbReference type="Pfam" id="PF02653">
    <property type="entry name" value="BPD_transp_2"/>
    <property type="match status" value="1"/>
</dbReference>
<dbReference type="AlphaFoldDB" id="G5IJK5"/>
<comment type="caution">
    <text evidence="7">The sequence shown here is derived from an EMBL/GenBank/DDBJ whole genome shotgun (WGS) entry which is preliminary data.</text>
</comment>
<evidence type="ECO:0000313" key="7">
    <source>
        <dbReference type="EMBL" id="EHI58225.1"/>
    </source>
</evidence>
<feature type="transmembrane region" description="Helical" evidence="6">
    <location>
        <begin position="324"/>
        <end position="342"/>
    </location>
</feature>
<dbReference type="HOGENOM" id="CLU_040769_0_3_9"/>
<feature type="transmembrane region" description="Helical" evidence="6">
    <location>
        <begin position="197"/>
        <end position="216"/>
    </location>
</feature>